<dbReference type="Gene3D" id="3.40.50.850">
    <property type="entry name" value="Isochorismatase-like"/>
    <property type="match status" value="1"/>
</dbReference>
<keyword evidence="10" id="KW-1185">Reference proteome</keyword>
<keyword evidence="4 9" id="KW-0378">Hydrolase</keyword>
<accession>A0ABW4N9Z1</accession>
<dbReference type="Proteomes" id="UP001597283">
    <property type="component" value="Unassembled WGS sequence"/>
</dbReference>
<keyword evidence="3" id="KW-0479">Metal-binding</keyword>
<evidence type="ECO:0000256" key="7">
    <source>
        <dbReference type="ARBA" id="ARBA00043224"/>
    </source>
</evidence>
<dbReference type="PANTHER" id="PTHR11080:SF2">
    <property type="entry name" value="LD05707P"/>
    <property type="match status" value="1"/>
</dbReference>
<reference evidence="10" key="1">
    <citation type="journal article" date="2019" name="Int. J. Syst. Evol. Microbiol.">
        <title>The Global Catalogue of Microorganisms (GCM) 10K type strain sequencing project: providing services to taxonomists for standard genome sequencing and annotation.</title>
        <authorList>
            <consortium name="The Broad Institute Genomics Platform"/>
            <consortium name="The Broad Institute Genome Sequencing Center for Infectious Disease"/>
            <person name="Wu L."/>
            <person name="Ma J."/>
        </authorList>
    </citation>
    <scope>NUCLEOTIDE SEQUENCE [LARGE SCALE GENOMIC DNA]</scope>
    <source>
        <strain evidence="10">Q85</strain>
    </source>
</reference>
<comment type="caution">
    <text evidence="9">The sequence shown here is derived from an EMBL/GenBank/DDBJ whole genome shotgun (WGS) entry which is preliminary data.</text>
</comment>
<gene>
    <name evidence="9" type="ORF">ACFSC3_00880</name>
</gene>
<evidence type="ECO:0000256" key="3">
    <source>
        <dbReference type="ARBA" id="ARBA00022723"/>
    </source>
</evidence>
<comment type="similarity">
    <text evidence="1">Belongs to the isochorismatase family.</text>
</comment>
<evidence type="ECO:0000256" key="6">
    <source>
        <dbReference type="ARBA" id="ARBA00039017"/>
    </source>
</evidence>
<evidence type="ECO:0000256" key="4">
    <source>
        <dbReference type="ARBA" id="ARBA00022801"/>
    </source>
</evidence>
<dbReference type="SUPFAM" id="SSF52499">
    <property type="entry name" value="Isochorismatase-like hydrolases"/>
    <property type="match status" value="1"/>
</dbReference>
<dbReference type="Pfam" id="PF00857">
    <property type="entry name" value="Isochorismatase"/>
    <property type="match status" value="1"/>
</dbReference>
<dbReference type="InterPro" id="IPR000868">
    <property type="entry name" value="Isochorismatase-like_dom"/>
</dbReference>
<dbReference type="InterPro" id="IPR052347">
    <property type="entry name" value="Isochorismatase_Nicotinamidase"/>
</dbReference>
<name>A0ABW4N9Z1_9SPHN</name>
<dbReference type="InterPro" id="IPR036380">
    <property type="entry name" value="Isochorismatase-like_sf"/>
</dbReference>
<comment type="pathway">
    <text evidence="5">Cofactor biosynthesis; nicotinate biosynthesis; nicotinate from nicotinamide: step 1/1.</text>
</comment>
<dbReference type="GO" id="GO:0016787">
    <property type="term" value="F:hydrolase activity"/>
    <property type="evidence" value="ECO:0007669"/>
    <property type="project" value="UniProtKB-KW"/>
</dbReference>
<dbReference type="RefSeq" id="WP_380937787.1">
    <property type="nucleotide sequence ID" value="NZ_JBHUFC010000001.1"/>
</dbReference>
<evidence type="ECO:0000256" key="2">
    <source>
        <dbReference type="ARBA" id="ARBA00022642"/>
    </source>
</evidence>
<evidence type="ECO:0000313" key="9">
    <source>
        <dbReference type="EMBL" id="MFD1786115.1"/>
    </source>
</evidence>
<evidence type="ECO:0000256" key="1">
    <source>
        <dbReference type="ARBA" id="ARBA00006336"/>
    </source>
</evidence>
<feature type="domain" description="Isochorismatase-like" evidence="8">
    <location>
        <begin position="5"/>
        <end position="179"/>
    </location>
</feature>
<dbReference type="EC" id="3.5.1.19" evidence="6"/>
<evidence type="ECO:0000256" key="5">
    <source>
        <dbReference type="ARBA" id="ARBA00037900"/>
    </source>
</evidence>
<keyword evidence="2" id="KW-0662">Pyridine nucleotide biosynthesis</keyword>
<protein>
    <recommendedName>
        <fullName evidence="6">nicotinamidase</fullName>
        <ecNumber evidence="6">3.5.1.19</ecNumber>
    </recommendedName>
    <alternativeName>
        <fullName evidence="7">Nicotinamide deamidase</fullName>
    </alternativeName>
</protein>
<evidence type="ECO:0000313" key="10">
    <source>
        <dbReference type="Proteomes" id="UP001597283"/>
    </source>
</evidence>
<dbReference type="PANTHER" id="PTHR11080">
    <property type="entry name" value="PYRAZINAMIDASE/NICOTINAMIDASE"/>
    <property type="match status" value="1"/>
</dbReference>
<organism evidence="9 10">
    <name type="scientific">Sphingomonas floccifaciens</name>
    <dbReference type="NCBI Taxonomy" id="1844115"/>
    <lineage>
        <taxon>Bacteria</taxon>
        <taxon>Pseudomonadati</taxon>
        <taxon>Pseudomonadota</taxon>
        <taxon>Alphaproteobacteria</taxon>
        <taxon>Sphingomonadales</taxon>
        <taxon>Sphingomonadaceae</taxon>
        <taxon>Sphingomonas</taxon>
    </lineage>
</organism>
<evidence type="ECO:0000259" key="8">
    <source>
        <dbReference type="Pfam" id="PF00857"/>
    </source>
</evidence>
<proteinExistence type="inferred from homology"/>
<sequence>MRRFVIVVDMQRDFVAADGALPVAGAEAIVAPMQAWLGGLRHEEVEGVLFTFDTHVPAIYADSEEARQFPPHCVKGSAGWELVVGPDAVDPAIPVYALEKGVFDMWAEPGLSVQRIGGTVCERESFFAGLRRRGVEEVTVVGVAADYCVRWAVEGLIKRGFQVAVPSALTRGISREIEAVAEEEWSDAAVSVEQWA</sequence>
<dbReference type="EMBL" id="JBHUFC010000001">
    <property type="protein sequence ID" value="MFD1786115.1"/>
    <property type="molecule type" value="Genomic_DNA"/>
</dbReference>